<name>A0A1H9IID7_9BACT</name>
<evidence type="ECO:0000256" key="1">
    <source>
        <dbReference type="ARBA" id="ARBA00023002"/>
    </source>
</evidence>
<dbReference type="PANTHER" id="PTHR30466">
    <property type="entry name" value="FLAVIN REDUCTASE"/>
    <property type="match status" value="1"/>
</dbReference>
<reference evidence="4" key="1">
    <citation type="submission" date="2016-10" db="EMBL/GenBank/DDBJ databases">
        <authorList>
            <person name="Varghese N."/>
            <person name="Submissions S."/>
        </authorList>
    </citation>
    <scope>NUCLEOTIDE SEQUENCE [LARGE SCALE GENOMIC DNA]</scope>
    <source>
        <strain evidence="4">DSM 24740</strain>
    </source>
</reference>
<dbReference type="GO" id="GO:0010181">
    <property type="term" value="F:FMN binding"/>
    <property type="evidence" value="ECO:0007669"/>
    <property type="project" value="InterPro"/>
</dbReference>
<dbReference type="Proteomes" id="UP000199021">
    <property type="component" value="Unassembled WGS sequence"/>
</dbReference>
<dbReference type="GO" id="GO:0042602">
    <property type="term" value="F:riboflavin reductase (NADPH) activity"/>
    <property type="evidence" value="ECO:0007669"/>
    <property type="project" value="TreeGrafter"/>
</dbReference>
<dbReference type="SMART" id="SM00903">
    <property type="entry name" value="Flavin_Reduct"/>
    <property type="match status" value="1"/>
</dbReference>
<sequence>MSNPTKTRLNEALQQLSYGFYVVATRADGEELATRSKDWVSAGTVSWAMQTSFQPPLITIAIQKDSDLNETIQKSQVFSLTILGKDERDLIERFANNSDVDYSGNTVNGISYKEGTTGAPILDCGVATLDCRLHDALTTDGDHLLFVGYVEDVIVNDGEPITERDTRFEYAGTSARS</sequence>
<gene>
    <name evidence="3" type="ORF">SAMN05444359_11514</name>
</gene>
<evidence type="ECO:0000313" key="3">
    <source>
        <dbReference type="EMBL" id="SEQ74370.1"/>
    </source>
</evidence>
<proteinExistence type="predicted"/>
<accession>A0A1H9IID7</accession>
<dbReference type="PANTHER" id="PTHR30466:SF1">
    <property type="entry name" value="FMN REDUCTASE (NADH) RUTF"/>
    <property type="match status" value="1"/>
</dbReference>
<dbReference type="RefSeq" id="WP_090169553.1">
    <property type="nucleotide sequence ID" value="NZ_FOFB01000015.1"/>
</dbReference>
<evidence type="ECO:0000313" key="4">
    <source>
        <dbReference type="Proteomes" id="UP000199021"/>
    </source>
</evidence>
<dbReference type="Gene3D" id="2.30.110.10">
    <property type="entry name" value="Electron Transport, Fmn-binding Protein, Chain A"/>
    <property type="match status" value="1"/>
</dbReference>
<dbReference type="AlphaFoldDB" id="A0A1H9IID7"/>
<dbReference type="InParanoid" id="A0A1H9IID7"/>
<dbReference type="EMBL" id="FOFB01000015">
    <property type="protein sequence ID" value="SEQ74370.1"/>
    <property type="molecule type" value="Genomic_DNA"/>
</dbReference>
<dbReference type="STRING" id="478744.SAMN05444359_11514"/>
<dbReference type="InterPro" id="IPR002563">
    <property type="entry name" value="Flavin_Rdtase-like_dom"/>
</dbReference>
<protein>
    <submittedName>
        <fullName evidence="3">NADH-FMN oxidoreductase RutF, flavin reductase (DIM6/NTAB) family</fullName>
    </submittedName>
</protein>
<dbReference type="OrthoDB" id="9794638at2"/>
<organism evidence="3 4">
    <name type="scientific">Neolewinella agarilytica</name>
    <dbReference type="NCBI Taxonomy" id="478744"/>
    <lineage>
        <taxon>Bacteria</taxon>
        <taxon>Pseudomonadati</taxon>
        <taxon>Bacteroidota</taxon>
        <taxon>Saprospiria</taxon>
        <taxon>Saprospirales</taxon>
        <taxon>Lewinellaceae</taxon>
        <taxon>Neolewinella</taxon>
    </lineage>
</organism>
<dbReference type="Pfam" id="PF01613">
    <property type="entry name" value="Flavin_Reduct"/>
    <property type="match status" value="1"/>
</dbReference>
<keyword evidence="4" id="KW-1185">Reference proteome</keyword>
<dbReference type="InterPro" id="IPR012349">
    <property type="entry name" value="Split_barrel_FMN-bd"/>
</dbReference>
<evidence type="ECO:0000259" key="2">
    <source>
        <dbReference type="SMART" id="SM00903"/>
    </source>
</evidence>
<dbReference type="SUPFAM" id="SSF50475">
    <property type="entry name" value="FMN-binding split barrel"/>
    <property type="match status" value="1"/>
</dbReference>
<keyword evidence="1" id="KW-0560">Oxidoreductase</keyword>
<dbReference type="InterPro" id="IPR050268">
    <property type="entry name" value="NADH-dep_flavin_reductase"/>
</dbReference>
<feature type="domain" description="Flavin reductase like" evidence="2">
    <location>
        <begin position="13"/>
        <end position="170"/>
    </location>
</feature>